<evidence type="ECO:0000313" key="1">
    <source>
        <dbReference type="EMBL" id="QUS40592.1"/>
    </source>
</evidence>
<dbReference type="SUPFAM" id="SSF53335">
    <property type="entry name" value="S-adenosyl-L-methionine-dependent methyltransferases"/>
    <property type="match status" value="1"/>
</dbReference>
<dbReference type="Proteomes" id="UP000682843">
    <property type="component" value="Chromosome"/>
</dbReference>
<accession>A0ABX8AAT7</accession>
<name>A0ABX8AAT7_9BRAD</name>
<keyword evidence="2" id="KW-1185">Reference proteome</keyword>
<reference evidence="1 2" key="1">
    <citation type="submission" date="2019-02" db="EMBL/GenBank/DDBJ databases">
        <title>Emended description of the genus Rhodopseudomonas and description of Rhodopseudomonas albus sp. nov., a non-phototrophic, heavy-metal-tolerant bacterium isolated from garden soil.</title>
        <authorList>
            <person name="Bao Z."/>
            <person name="Cao W.W."/>
            <person name="Sato Y."/>
            <person name="Nishizawa T."/>
            <person name="Zhao J."/>
            <person name="Guo Y."/>
            <person name="Ohta H."/>
        </authorList>
    </citation>
    <scope>NUCLEOTIDE SEQUENCE [LARGE SCALE GENOMIC DNA]</scope>
    <source>
        <strain evidence="1 2">SK50-23</strain>
    </source>
</reference>
<dbReference type="Pfam" id="PF05063">
    <property type="entry name" value="MT-A70"/>
    <property type="match status" value="1"/>
</dbReference>
<protein>
    <submittedName>
        <fullName evidence="1">Uncharacterized protein</fullName>
    </submittedName>
</protein>
<dbReference type="InterPro" id="IPR007757">
    <property type="entry name" value="MT-A70-like"/>
</dbReference>
<dbReference type="InterPro" id="IPR029063">
    <property type="entry name" value="SAM-dependent_MTases_sf"/>
</dbReference>
<dbReference type="EMBL" id="CP036498">
    <property type="protein sequence ID" value="QUS40592.1"/>
    <property type="molecule type" value="Genomic_DNA"/>
</dbReference>
<evidence type="ECO:0000313" key="2">
    <source>
        <dbReference type="Proteomes" id="UP000682843"/>
    </source>
</evidence>
<proteinExistence type="predicted"/>
<sequence length="396" mass="44523">MSALIRYETACRALAAAVAVDEVKEVLNQAEALRAYARQAKNRDIEIDAAKIRVRATKRLGEMIAEQKATVGLAKGGKPYQDATCSESEQVERPLTLEEAGIDRKLSSHAQKVAALGDIRFEALLRMMEGRAREGGPVMVDILKIDSEDSQRQSRRQLARELSDKAAELPKGRLYPCAYIDPPWHRKQGVTNRSYENHYPTMSWDDILALMKQVSELLLPDAWVFLWIPRAHLMALHSVLMEFSTDDGVVIERAVKLPLAWAVARAAGCDGYSTCFVWTKNDEAHPDDIGGGIIVRDQDELLLLFKRGRGLPKPARDEIFNSNHRERKREHSRKPDHYREMIQTMTGGLPVLELFARVDDEHPLPEGWDAWGNQAQAVPEIDIPEFLPKSAASEDA</sequence>
<gene>
    <name evidence="1" type="ORF">RPMA_18420</name>
</gene>
<dbReference type="RefSeq" id="WP_211909177.1">
    <property type="nucleotide sequence ID" value="NZ_CP036498.1"/>
</dbReference>
<organism evidence="1 2">
    <name type="scientific">Tardiphaga alba</name>
    <dbReference type="NCBI Taxonomy" id="340268"/>
    <lineage>
        <taxon>Bacteria</taxon>
        <taxon>Pseudomonadati</taxon>
        <taxon>Pseudomonadota</taxon>
        <taxon>Alphaproteobacteria</taxon>
        <taxon>Hyphomicrobiales</taxon>
        <taxon>Nitrobacteraceae</taxon>
        <taxon>Tardiphaga</taxon>
    </lineage>
</organism>